<sequence length="185" mass="20395">MGDGIRAEYLRESAVTMRKHKVLADESLARVSDAQFFAALDAESNSLAVLVKHVAGNLLSRWTDLLTTDGEKPDRDRDTEFEIAPSDTRAGLMRRWEAGWACAFGELEALTPADLDRTIHIRGEPHTLVQAINRQIAHAAYHTGQIVFLAKHLQSGTWQSLSIPRGQSGQFNAAMLSAPPPNPRL</sequence>
<dbReference type="Pfam" id="PF07609">
    <property type="entry name" value="DUF1572"/>
    <property type="match status" value="1"/>
</dbReference>
<name>A0A6J4KU28_9BACT</name>
<dbReference type="EMBL" id="CADCTW010000081">
    <property type="protein sequence ID" value="CAA9314376.1"/>
    <property type="molecule type" value="Genomic_DNA"/>
</dbReference>
<dbReference type="SUPFAM" id="SSF109854">
    <property type="entry name" value="DinB/YfiT-like putative metalloenzymes"/>
    <property type="match status" value="1"/>
</dbReference>
<gene>
    <name evidence="1" type="ORF">AVDCRST_MAG68-1470</name>
</gene>
<dbReference type="Gene3D" id="1.20.120.450">
    <property type="entry name" value="dinb family like domain"/>
    <property type="match status" value="1"/>
</dbReference>
<evidence type="ECO:0008006" key="2">
    <source>
        <dbReference type="Google" id="ProtNLM"/>
    </source>
</evidence>
<accession>A0A6J4KU28</accession>
<proteinExistence type="predicted"/>
<organism evidence="1">
    <name type="scientific">uncultured Gemmatimonadota bacterium</name>
    <dbReference type="NCBI Taxonomy" id="203437"/>
    <lineage>
        <taxon>Bacteria</taxon>
        <taxon>Pseudomonadati</taxon>
        <taxon>Gemmatimonadota</taxon>
        <taxon>environmental samples</taxon>
    </lineage>
</organism>
<reference evidence="1" key="1">
    <citation type="submission" date="2020-02" db="EMBL/GenBank/DDBJ databases">
        <authorList>
            <person name="Meier V. D."/>
        </authorList>
    </citation>
    <scope>NUCLEOTIDE SEQUENCE</scope>
    <source>
        <strain evidence="1">AVDCRST_MAG68</strain>
    </source>
</reference>
<protein>
    <recommendedName>
        <fullName evidence="2">DUF1572 domain-containing protein</fullName>
    </recommendedName>
</protein>
<dbReference type="AlphaFoldDB" id="A0A6J4KU28"/>
<dbReference type="InterPro" id="IPR034660">
    <property type="entry name" value="DinB/YfiT-like"/>
</dbReference>
<dbReference type="InterPro" id="IPR011466">
    <property type="entry name" value="DUF1572"/>
</dbReference>
<evidence type="ECO:0000313" key="1">
    <source>
        <dbReference type="EMBL" id="CAA9314376.1"/>
    </source>
</evidence>